<dbReference type="AlphaFoldDB" id="A0A4U2YQM1"/>
<keyword evidence="2" id="KW-1185">Reference proteome</keyword>
<evidence type="ECO:0000313" key="2">
    <source>
        <dbReference type="Proteomes" id="UP000307808"/>
    </source>
</evidence>
<proteinExistence type="predicted"/>
<protein>
    <submittedName>
        <fullName evidence="1">Uncharacterized protein</fullName>
    </submittedName>
</protein>
<sequence>MGDGERFELWERAMVDVAAQWDHLARVLGESRREADAWPEPLSGLGAEVGDDLAAWEGAATRWASGMRGLVDDVAGVEADVVADLARLARRVWP</sequence>
<evidence type="ECO:0000313" key="1">
    <source>
        <dbReference type="EMBL" id="TKI63726.1"/>
    </source>
</evidence>
<comment type="caution">
    <text evidence="1">The sequence shown here is derived from an EMBL/GenBank/DDBJ whole genome shotgun (WGS) entry which is preliminary data.</text>
</comment>
<accession>A0A4U2YQM1</accession>
<dbReference type="RefSeq" id="WP_137064191.1">
    <property type="nucleotide sequence ID" value="NZ_CP040748.1"/>
</dbReference>
<reference evidence="1 2" key="1">
    <citation type="submission" date="2019-04" db="EMBL/GenBank/DDBJ databases">
        <authorList>
            <person name="Dong K."/>
        </authorList>
    </citation>
    <scope>NUCLEOTIDE SEQUENCE [LARGE SCALE GENOMIC DNA]</scope>
    <source>
        <strain evidence="2">dk3543</strain>
    </source>
</reference>
<organism evidence="1 2">
    <name type="scientific">Nocardioides jishulii</name>
    <dbReference type="NCBI Taxonomy" id="2575440"/>
    <lineage>
        <taxon>Bacteria</taxon>
        <taxon>Bacillati</taxon>
        <taxon>Actinomycetota</taxon>
        <taxon>Actinomycetes</taxon>
        <taxon>Propionibacteriales</taxon>
        <taxon>Nocardioidaceae</taxon>
        <taxon>Nocardioides</taxon>
    </lineage>
</organism>
<dbReference type="OrthoDB" id="9956588at2"/>
<dbReference type="Proteomes" id="UP000307808">
    <property type="component" value="Unassembled WGS sequence"/>
</dbReference>
<name>A0A4U2YQM1_9ACTN</name>
<dbReference type="EMBL" id="SZPY01000001">
    <property type="protein sequence ID" value="TKI63726.1"/>
    <property type="molecule type" value="Genomic_DNA"/>
</dbReference>
<gene>
    <name evidence="1" type="ORF">FC770_00615</name>
</gene>